<dbReference type="EMBL" id="JAGQLI010000032">
    <property type="protein sequence ID" value="MCA9378905.1"/>
    <property type="molecule type" value="Genomic_DNA"/>
</dbReference>
<sequence length="69" mass="7739">ELTAQQQQLQQGILDLQSQIKQVVSQLNEYSNPPMPGSMEAEDIGQQVLVASKQNRKEFDKLVLEILTA</sequence>
<name>A0A955L059_9BACT</name>
<accession>A0A955L059</accession>
<reference evidence="1" key="2">
    <citation type="journal article" date="2021" name="Microbiome">
        <title>Successional dynamics and alternative stable states in a saline activated sludge microbial community over 9 years.</title>
        <authorList>
            <person name="Wang Y."/>
            <person name="Ye J."/>
            <person name="Ju F."/>
            <person name="Liu L."/>
            <person name="Boyd J.A."/>
            <person name="Deng Y."/>
            <person name="Parks D.H."/>
            <person name="Jiang X."/>
            <person name="Yin X."/>
            <person name="Woodcroft B.J."/>
            <person name="Tyson G.W."/>
            <person name="Hugenholtz P."/>
            <person name="Polz M.F."/>
            <person name="Zhang T."/>
        </authorList>
    </citation>
    <scope>NUCLEOTIDE SEQUENCE</scope>
    <source>
        <strain evidence="1">HKST-UBA12</strain>
    </source>
</reference>
<evidence type="ECO:0000313" key="1">
    <source>
        <dbReference type="EMBL" id="MCA9378905.1"/>
    </source>
</evidence>
<feature type="non-terminal residue" evidence="1">
    <location>
        <position position="1"/>
    </location>
</feature>
<organism evidence="1 2">
    <name type="scientific">Candidatus Dojkabacteria bacterium</name>
    <dbReference type="NCBI Taxonomy" id="2099670"/>
    <lineage>
        <taxon>Bacteria</taxon>
        <taxon>Candidatus Dojkabacteria</taxon>
    </lineage>
</organism>
<proteinExistence type="predicted"/>
<reference evidence="1" key="1">
    <citation type="submission" date="2020-04" db="EMBL/GenBank/DDBJ databases">
        <authorList>
            <person name="Zhang T."/>
        </authorList>
    </citation>
    <scope>NUCLEOTIDE SEQUENCE</scope>
    <source>
        <strain evidence="1">HKST-UBA12</strain>
    </source>
</reference>
<dbReference type="AlphaFoldDB" id="A0A955L059"/>
<protein>
    <submittedName>
        <fullName evidence="1">Uncharacterized protein</fullName>
    </submittedName>
</protein>
<comment type="caution">
    <text evidence="1">The sequence shown here is derived from an EMBL/GenBank/DDBJ whole genome shotgun (WGS) entry which is preliminary data.</text>
</comment>
<dbReference type="Proteomes" id="UP000760819">
    <property type="component" value="Unassembled WGS sequence"/>
</dbReference>
<gene>
    <name evidence="1" type="ORF">KC640_00610</name>
</gene>
<evidence type="ECO:0000313" key="2">
    <source>
        <dbReference type="Proteomes" id="UP000760819"/>
    </source>
</evidence>